<keyword evidence="3" id="KW-0238">DNA-binding</keyword>
<evidence type="ECO:0000256" key="2">
    <source>
        <dbReference type="ARBA" id="ARBA00023015"/>
    </source>
</evidence>
<keyword evidence="7" id="KW-1185">Reference proteome</keyword>
<organism evidence="6 7">
    <name type="scientific">Blautia pseudococcoides</name>
    <dbReference type="NCBI Taxonomy" id="1796616"/>
    <lineage>
        <taxon>Bacteria</taxon>
        <taxon>Bacillati</taxon>
        <taxon>Bacillota</taxon>
        <taxon>Clostridia</taxon>
        <taxon>Lachnospirales</taxon>
        <taxon>Lachnospiraceae</taxon>
        <taxon>Blautia</taxon>
    </lineage>
</organism>
<dbReference type="SUPFAM" id="SSF47413">
    <property type="entry name" value="lambda repressor-like DNA-binding domains"/>
    <property type="match status" value="1"/>
</dbReference>
<dbReference type="STRING" id="1796616.A4V09_22385"/>
<dbReference type="GO" id="GO:0000976">
    <property type="term" value="F:transcription cis-regulatory region binding"/>
    <property type="evidence" value="ECO:0007669"/>
    <property type="project" value="TreeGrafter"/>
</dbReference>
<proteinExistence type="predicted"/>
<dbReference type="Gene3D" id="1.10.260.40">
    <property type="entry name" value="lambda repressor-like DNA-binding domains"/>
    <property type="match status" value="1"/>
</dbReference>
<dbReference type="Pfam" id="PF13377">
    <property type="entry name" value="Peripla_BP_3"/>
    <property type="match status" value="1"/>
</dbReference>
<dbReference type="AlphaFoldDB" id="A0A1C7IF25"/>
<dbReference type="PROSITE" id="PS50932">
    <property type="entry name" value="HTH_LACI_2"/>
    <property type="match status" value="1"/>
</dbReference>
<dbReference type="PANTHER" id="PTHR30146">
    <property type="entry name" value="LACI-RELATED TRANSCRIPTIONAL REPRESSOR"/>
    <property type="match status" value="1"/>
</dbReference>
<keyword evidence="1" id="KW-0678">Repressor</keyword>
<dbReference type="SUPFAM" id="SSF53822">
    <property type="entry name" value="Periplasmic binding protein-like I"/>
    <property type="match status" value="1"/>
</dbReference>
<dbReference type="Gene3D" id="3.40.50.2300">
    <property type="match status" value="2"/>
</dbReference>
<evidence type="ECO:0000313" key="7">
    <source>
        <dbReference type="Proteomes" id="UP000092574"/>
    </source>
</evidence>
<dbReference type="CDD" id="cd01392">
    <property type="entry name" value="HTH_LacI"/>
    <property type="match status" value="1"/>
</dbReference>
<accession>A0A1C7IF25</accession>
<evidence type="ECO:0000259" key="5">
    <source>
        <dbReference type="PROSITE" id="PS50932"/>
    </source>
</evidence>
<dbReference type="InterPro" id="IPR046335">
    <property type="entry name" value="LacI/GalR-like_sensor"/>
</dbReference>
<dbReference type="GO" id="GO:0003700">
    <property type="term" value="F:DNA-binding transcription factor activity"/>
    <property type="evidence" value="ECO:0007669"/>
    <property type="project" value="TreeGrafter"/>
</dbReference>
<name>A0A1C7IF25_9FIRM</name>
<keyword evidence="4" id="KW-0804">Transcription</keyword>
<sequence>MGKRITIQDIADSLGVSRNTVSKALNNTGVLADATRDRILQKAAELGYKQFSYYPPLASIPKPENCEIALFTRSMPNSSHFGSKLLNTFQEKISSNGYRLSFFLIREQEFAELQLPAGFDLSNTAGIICLELFDYAYSQMLSKLDIPLLFTDCASNIDFTTLDADFLFMENRSSISSVVQTLIKDGQHRLAFAGDINNCHSFFERYQGFSDALRLSGLKPVTDELLANEPFHTVEQLASHIKQLPELPDAFICANDFVAMDLMKALKKCGLSVPKDVKITGFDNSAESQIIEPHLTTVHIPSSAMGYIAAELLLSRIEEPGIPYRTTYVRTVIKYRESSRY</sequence>
<protein>
    <submittedName>
        <fullName evidence="6">LacI family transcriptional regulator</fullName>
    </submittedName>
</protein>
<dbReference type="SMART" id="SM00354">
    <property type="entry name" value="HTH_LACI"/>
    <property type="match status" value="1"/>
</dbReference>
<dbReference type="PANTHER" id="PTHR30146:SF148">
    <property type="entry name" value="HTH-TYPE TRANSCRIPTIONAL REPRESSOR PURR-RELATED"/>
    <property type="match status" value="1"/>
</dbReference>
<evidence type="ECO:0000256" key="4">
    <source>
        <dbReference type="ARBA" id="ARBA00023163"/>
    </source>
</evidence>
<evidence type="ECO:0000256" key="1">
    <source>
        <dbReference type="ARBA" id="ARBA00022491"/>
    </source>
</evidence>
<dbReference type="InterPro" id="IPR010982">
    <property type="entry name" value="Lambda_DNA-bd_dom_sf"/>
</dbReference>
<dbReference type="InterPro" id="IPR000843">
    <property type="entry name" value="HTH_LacI"/>
</dbReference>
<dbReference type="Proteomes" id="UP000092574">
    <property type="component" value="Chromosome"/>
</dbReference>
<dbReference type="EMBL" id="CP015405">
    <property type="protein sequence ID" value="ANU78251.1"/>
    <property type="molecule type" value="Genomic_DNA"/>
</dbReference>
<gene>
    <name evidence="6" type="ORF">A4V09_22385</name>
</gene>
<reference evidence="6" key="1">
    <citation type="submission" date="2017-04" db="EMBL/GenBank/DDBJ databases">
        <title>Complete Genome Sequences of Twelve Strains of a Stable Defined Moderately Diverse Mouse Microbiota 2 (sDMDMm2).</title>
        <authorList>
            <person name="Uchimura Y."/>
            <person name="Wyss M."/>
            <person name="Brugiroux S."/>
            <person name="Limenitakis J.P."/>
            <person name="Stecher B."/>
            <person name="McCoy K.D."/>
            <person name="Macpherson A.J."/>
        </authorList>
    </citation>
    <scope>NUCLEOTIDE SEQUENCE</scope>
    <source>
        <strain evidence="6">YL58</strain>
    </source>
</reference>
<evidence type="ECO:0000313" key="6">
    <source>
        <dbReference type="EMBL" id="ANU78251.1"/>
    </source>
</evidence>
<dbReference type="Pfam" id="PF00356">
    <property type="entry name" value="LacI"/>
    <property type="match status" value="1"/>
</dbReference>
<keyword evidence="2" id="KW-0805">Transcription regulation</keyword>
<feature type="domain" description="HTH lacI-type" evidence="5">
    <location>
        <begin position="5"/>
        <end position="49"/>
    </location>
</feature>
<dbReference type="RefSeq" id="WP_065544335.1">
    <property type="nucleotide sequence ID" value="NZ_CP015405.2"/>
</dbReference>
<evidence type="ECO:0000256" key="3">
    <source>
        <dbReference type="ARBA" id="ARBA00023125"/>
    </source>
</evidence>
<dbReference type="KEGG" id="byl:A4V09_22385"/>
<dbReference type="OrthoDB" id="43195at2"/>
<dbReference type="InterPro" id="IPR028082">
    <property type="entry name" value="Peripla_BP_I"/>
</dbReference>